<protein>
    <submittedName>
        <fullName evidence="1">Uncharacterized protein</fullName>
    </submittedName>
</protein>
<evidence type="ECO:0000313" key="1">
    <source>
        <dbReference type="EMBL" id="MBX48345.1"/>
    </source>
</evidence>
<organism evidence="1">
    <name type="scientific">Rhizophora mucronata</name>
    <name type="common">Asiatic mangrove</name>
    <dbReference type="NCBI Taxonomy" id="61149"/>
    <lineage>
        <taxon>Eukaryota</taxon>
        <taxon>Viridiplantae</taxon>
        <taxon>Streptophyta</taxon>
        <taxon>Embryophyta</taxon>
        <taxon>Tracheophyta</taxon>
        <taxon>Spermatophyta</taxon>
        <taxon>Magnoliopsida</taxon>
        <taxon>eudicotyledons</taxon>
        <taxon>Gunneridae</taxon>
        <taxon>Pentapetalae</taxon>
        <taxon>rosids</taxon>
        <taxon>fabids</taxon>
        <taxon>Malpighiales</taxon>
        <taxon>Rhizophoraceae</taxon>
        <taxon>Rhizophora</taxon>
    </lineage>
</organism>
<proteinExistence type="predicted"/>
<accession>A0A2P2P0S5</accession>
<sequence length="36" mass="4062">MLICLHWDLCPVCTTMVVGFSKLAQVSESLILIHLF</sequence>
<name>A0A2P2P0S5_RHIMU</name>
<reference evidence="1" key="1">
    <citation type="submission" date="2018-02" db="EMBL/GenBank/DDBJ databases">
        <title>Rhizophora mucronata_Transcriptome.</title>
        <authorList>
            <person name="Meera S.P."/>
            <person name="Sreeshan A."/>
            <person name="Augustine A."/>
        </authorList>
    </citation>
    <scope>NUCLEOTIDE SEQUENCE</scope>
    <source>
        <tissue evidence="1">Leaf</tissue>
    </source>
</reference>
<dbReference type="EMBL" id="GGEC01067861">
    <property type="protein sequence ID" value="MBX48345.1"/>
    <property type="molecule type" value="Transcribed_RNA"/>
</dbReference>
<dbReference type="AlphaFoldDB" id="A0A2P2P0S5"/>